<sequence length="223" mass="25308">MDYSTSVDAECCHRMRHLATELSRTQQALRSALRLRRNLMLTTQMSIPEYTDDKSIMQRGYVEGSKASKGSDTKEWGGRVALWGVVPLWRASPPPDTILTLRTPTPSDCWPFSGSYGEVIIELAHKAKLNYISVEHVRPDTARSAPKNFVVYGIFENNTRLETARGTYTYNKPAKQYFPLSDRNLPVKSVAFKVLSNQGNPKYTCVYRVHLYGSDVNKQKLLL</sequence>
<keyword evidence="3" id="KW-1133">Transmembrane helix</keyword>
<dbReference type="PANTHER" id="PTHR12911:SF8">
    <property type="entry name" value="KLAROID PROTEIN-RELATED"/>
    <property type="match status" value="1"/>
</dbReference>
<dbReference type="PROSITE" id="PS51469">
    <property type="entry name" value="SUN"/>
    <property type="match status" value="1"/>
</dbReference>
<dbReference type="GO" id="GO:0043495">
    <property type="term" value="F:protein-membrane adaptor activity"/>
    <property type="evidence" value="ECO:0007669"/>
    <property type="project" value="TreeGrafter"/>
</dbReference>
<dbReference type="EMBL" id="CAVLGL010000093">
    <property type="protein sequence ID" value="CAK1596019.1"/>
    <property type="molecule type" value="Genomic_DNA"/>
</dbReference>
<dbReference type="GO" id="GO:0005635">
    <property type="term" value="C:nuclear envelope"/>
    <property type="evidence" value="ECO:0007669"/>
    <property type="project" value="TreeGrafter"/>
</dbReference>
<dbReference type="Pfam" id="PF07738">
    <property type="entry name" value="Sad1_UNC"/>
    <property type="match status" value="1"/>
</dbReference>
<accession>A0AAV1LPS4</accession>
<reference evidence="6 7" key="1">
    <citation type="submission" date="2023-11" db="EMBL/GenBank/DDBJ databases">
        <authorList>
            <person name="Hedman E."/>
            <person name="Englund M."/>
            <person name="Stromberg M."/>
            <person name="Nyberg Akerstrom W."/>
            <person name="Nylinder S."/>
            <person name="Jareborg N."/>
            <person name="Kallberg Y."/>
            <person name="Kronander E."/>
        </authorList>
    </citation>
    <scope>NUCLEOTIDE SEQUENCE [LARGE SCALE GENOMIC DNA]</scope>
</reference>
<dbReference type="InterPro" id="IPR012919">
    <property type="entry name" value="SUN_dom"/>
</dbReference>
<proteinExistence type="predicted"/>
<dbReference type="Gene3D" id="2.60.120.260">
    <property type="entry name" value="Galactose-binding domain-like"/>
    <property type="match status" value="1"/>
</dbReference>
<evidence type="ECO:0000256" key="1">
    <source>
        <dbReference type="ARBA" id="ARBA00004370"/>
    </source>
</evidence>
<evidence type="ECO:0000256" key="3">
    <source>
        <dbReference type="ARBA" id="ARBA00022989"/>
    </source>
</evidence>
<dbReference type="GO" id="GO:0016020">
    <property type="term" value="C:membrane"/>
    <property type="evidence" value="ECO:0007669"/>
    <property type="project" value="UniProtKB-SubCell"/>
</dbReference>
<gene>
    <name evidence="6" type="ORF">PARMNEM_LOCUS15422</name>
</gene>
<comment type="subcellular location">
    <subcellularLocation>
        <location evidence="1">Membrane</location>
    </subcellularLocation>
</comment>
<organism evidence="6 7">
    <name type="scientific">Parnassius mnemosyne</name>
    <name type="common">clouded apollo</name>
    <dbReference type="NCBI Taxonomy" id="213953"/>
    <lineage>
        <taxon>Eukaryota</taxon>
        <taxon>Metazoa</taxon>
        <taxon>Ecdysozoa</taxon>
        <taxon>Arthropoda</taxon>
        <taxon>Hexapoda</taxon>
        <taxon>Insecta</taxon>
        <taxon>Pterygota</taxon>
        <taxon>Neoptera</taxon>
        <taxon>Endopterygota</taxon>
        <taxon>Lepidoptera</taxon>
        <taxon>Glossata</taxon>
        <taxon>Ditrysia</taxon>
        <taxon>Papilionoidea</taxon>
        <taxon>Papilionidae</taxon>
        <taxon>Parnassiinae</taxon>
        <taxon>Parnassini</taxon>
        <taxon>Parnassius</taxon>
        <taxon>Driopa</taxon>
    </lineage>
</organism>
<protein>
    <recommendedName>
        <fullName evidence="5">SUN domain-containing protein</fullName>
    </recommendedName>
</protein>
<keyword evidence="4" id="KW-0472">Membrane</keyword>
<name>A0AAV1LPS4_9NEOP</name>
<dbReference type="AlphaFoldDB" id="A0AAV1LPS4"/>
<dbReference type="PANTHER" id="PTHR12911">
    <property type="entry name" value="SAD1/UNC-84-LIKE PROTEIN-RELATED"/>
    <property type="match status" value="1"/>
</dbReference>
<evidence type="ECO:0000313" key="7">
    <source>
        <dbReference type="Proteomes" id="UP001314205"/>
    </source>
</evidence>
<evidence type="ECO:0000259" key="5">
    <source>
        <dbReference type="PROSITE" id="PS51469"/>
    </source>
</evidence>
<keyword evidence="7" id="KW-1185">Reference proteome</keyword>
<evidence type="ECO:0000313" key="6">
    <source>
        <dbReference type="EMBL" id="CAK1596019.1"/>
    </source>
</evidence>
<dbReference type="InterPro" id="IPR045119">
    <property type="entry name" value="SUN1-5"/>
</dbReference>
<keyword evidence="2" id="KW-0812">Transmembrane</keyword>
<comment type="caution">
    <text evidence="6">The sequence shown here is derived from an EMBL/GenBank/DDBJ whole genome shotgun (WGS) entry which is preliminary data.</text>
</comment>
<evidence type="ECO:0000256" key="2">
    <source>
        <dbReference type="ARBA" id="ARBA00022692"/>
    </source>
</evidence>
<evidence type="ECO:0000256" key="4">
    <source>
        <dbReference type="ARBA" id="ARBA00023136"/>
    </source>
</evidence>
<feature type="domain" description="SUN" evidence="5">
    <location>
        <begin position="59"/>
        <end position="216"/>
    </location>
</feature>
<dbReference type="Proteomes" id="UP001314205">
    <property type="component" value="Unassembled WGS sequence"/>
</dbReference>